<dbReference type="Pfam" id="PF00488">
    <property type="entry name" value="MutS_V"/>
    <property type="match status" value="1"/>
</dbReference>
<dbReference type="InterPro" id="IPR016151">
    <property type="entry name" value="DNA_mismatch_repair_MutS_N"/>
</dbReference>
<keyword evidence="2" id="KW-0547">Nucleotide-binding</keyword>
<feature type="domain" description="DNA mismatch repair proteins mutS family" evidence="8">
    <location>
        <begin position="668"/>
        <end position="858"/>
    </location>
</feature>
<dbReference type="GO" id="GO:0005634">
    <property type="term" value="C:nucleus"/>
    <property type="evidence" value="ECO:0007669"/>
    <property type="project" value="TreeGrafter"/>
</dbReference>
<keyword evidence="3" id="KW-0227">DNA damage</keyword>
<dbReference type="InterPro" id="IPR000432">
    <property type="entry name" value="DNA_mismatch_repair_MutS_C"/>
</dbReference>
<keyword evidence="6" id="KW-0234">DNA repair</keyword>
<proteinExistence type="inferred from homology"/>
<dbReference type="Gene3D" id="3.40.1170.10">
    <property type="entry name" value="DNA repair protein MutS, domain I"/>
    <property type="match status" value="1"/>
</dbReference>
<organism evidence="9">
    <name type="scientific">viral metagenome</name>
    <dbReference type="NCBI Taxonomy" id="1070528"/>
    <lineage>
        <taxon>unclassified sequences</taxon>
        <taxon>metagenomes</taxon>
        <taxon>organismal metagenomes</taxon>
    </lineage>
</organism>
<dbReference type="Pfam" id="PF01624">
    <property type="entry name" value="MutS_I"/>
    <property type="match status" value="1"/>
</dbReference>
<feature type="domain" description="DNA mismatch repair protein MutS core" evidence="7">
    <location>
        <begin position="316"/>
        <end position="650"/>
    </location>
</feature>
<dbReference type="GO" id="GO:0005524">
    <property type="term" value="F:ATP binding"/>
    <property type="evidence" value="ECO:0007669"/>
    <property type="project" value="UniProtKB-KW"/>
</dbReference>
<evidence type="ECO:0000256" key="2">
    <source>
        <dbReference type="ARBA" id="ARBA00022741"/>
    </source>
</evidence>
<dbReference type="InterPro" id="IPR027417">
    <property type="entry name" value="P-loop_NTPase"/>
</dbReference>
<dbReference type="InterPro" id="IPR036678">
    <property type="entry name" value="MutS_con_dom_sf"/>
</dbReference>
<dbReference type="GO" id="GO:0006298">
    <property type="term" value="P:mismatch repair"/>
    <property type="evidence" value="ECO:0007669"/>
    <property type="project" value="InterPro"/>
</dbReference>
<evidence type="ECO:0000259" key="8">
    <source>
        <dbReference type="SMART" id="SM00534"/>
    </source>
</evidence>
<dbReference type="GO" id="GO:0005739">
    <property type="term" value="C:mitochondrion"/>
    <property type="evidence" value="ECO:0007669"/>
    <property type="project" value="TreeGrafter"/>
</dbReference>
<dbReference type="GO" id="GO:0030983">
    <property type="term" value="F:mismatched DNA binding"/>
    <property type="evidence" value="ECO:0007669"/>
    <property type="project" value="InterPro"/>
</dbReference>
<evidence type="ECO:0000256" key="5">
    <source>
        <dbReference type="ARBA" id="ARBA00023125"/>
    </source>
</evidence>
<dbReference type="Gene3D" id="1.10.1420.10">
    <property type="match status" value="2"/>
</dbReference>
<dbReference type="SUPFAM" id="SSF52540">
    <property type="entry name" value="P-loop containing nucleoside triphosphate hydrolases"/>
    <property type="match status" value="1"/>
</dbReference>
<evidence type="ECO:0000256" key="6">
    <source>
        <dbReference type="ARBA" id="ARBA00023204"/>
    </source>
</evidence>
<protein>
    <recommendedName>
        <fullName evidence="10">DNA mismatch repair proteins mutS family domain-containing protein</fullName>
    </recommendedName>
</protein>
<dbReference type="GO" id="GO:0043504">
    <property type="term" value="P:mitochondrial DNA repair"/>
    <property type="evidence" value="ECO:0007669"/>
    <property type="project" value="TreeGrafter"/>
</dbReference>
<dbReference type="InterPro" id="IPR007695">
    <property type="entry name" value="DNA_mismatch_repair_MutS-lik_N"/>
</dbReference>
<dbReference type="Gene3D" id="3.40.50.300">
    <property type="entry name" value="P-loop containing nucleotide triphosphate hydrolases"/>
    <property type="match status" value="1"/>
</dbReference>
<dbReference type="InterPro" id="IPR045076">
    <property type="entry name" value="MutS"/>
</dbReference>
<evidence type="ECO:0008006" key="10">
    <source>
        <dbReference type="Google" id="ProtNLM"/>
    </source>
</evidence>
<keyword evidence="5" id="KW-0238">DNA-binding</keyword>
<dbReference type="PANTHER" id="PTHR11361">
    <property type="entry name" value="DNA MISMATCH REPAIR PROTEIN MUTS FAMILY MEMBER"/>
    <property type="match status" value="1"/>
</dbReference>
<dbReference type="AlphaFoldDB" id="A0A6C0AWI5"/>
<reference evidence="9" key="1">
    <citation type="journal article" date="2020" name="Nature">
        <title>Giant virus diversity and host interactions through global metagenomics.</title>
        <authorList>
            <person name="Schulz F."/>
            <person name="Roux S."/>
            <person name="Paez-Espino D."/>
            <person name="Jungbluth S."/>
            <person name="Walsh D.A."/>
            <person name="Denef V.J."/>
            <person name="McMahon K.D."/>
            <person name="Konstantinidis K.T."/>
            <person name="Eloe-Fadrosh E.A."/>
            <person name="Kyrpides N.C."/>
            <person name="Woyke T."/>
        </authorList>
    </citation>
    <scope>NUCLEOTIDE SEQUENCE</scope>
    <source>
        <strain evidence="9">GVMAG-S-ERX555965-48</strain>
    </source>
</reference>
<evidence type="ECO:0000259" key="7">
    <source>
        <dbReference type="SMART" id="SM00533"/>
    </source>
</evidence>
<dbReference type="InterPro" id="IPR017261">
    <property type="entry name" value="DNA_mismatch_repair_MutS/MSH"/>
</dbReference>
<evidence type="ECO:0000313" key="9">
    <source>
        <dbReference type="EMBL" id="QHS84098.1"/>
    </source>
</evidence>
<dbReference type="EMBL" id="MN738772">
    <property type="protein sequence ID" value="QHS84098.1"/>
    <property type="molecule type" value="Genomic_DNA"/>
</dbReference>
<dbReference type="SUPFAM" id="SSF48334">
    <property type="entry name" value="DNA repair protein MutS, domain III"/>
    <property type="match status" value="1"/>
</dbReference>
<dbReference type="InterPro" id="IPR007696">
    <property type="entry name" value="DNA_mismatch_repair_MutS_core"/>
</dbReference>
<comment type="similarity">
    <text evidence="1">Belongs to the DNA mismatch repair MutS family.</text>
</comment>
<evidence type="ECO:0000256" key="3">
    <source>
        <dbReference type="ARBA" id="ARBA00022763"/>
    </source>
</evidence>
<dbReference type="Pfam" id="PF05192">
    <property type="entry name" value="MutS_III"/>
    <property type="match status" value="1"/>
</dbReference>
<dbReference type="PANTHER" id="PTHR11361:SF34">
    <property type="entry name" value="DNA MISMATCH REPAIR PROTEIN MSH1, MITOCHONDRIAL"/>
    <property type="match status" value="1"/>
</dbReference>
<sequence length="954" mass="110086">MSIIKEYIDLTSENKNIYGDKTVVFLMVGAFYEIYAIKKDNIFYGSSIEEISSICDLNISSKQAMYDNCPVFMCGFRDYTLDKYVAKTTEMGYTCIVFDQEQQGKKFIRKMVAKYSPGTVFLNNNNNLSNNCSCIWFHEHSNQLLIGISCIDILTGKTILYEYTTKNINLPTAYDDLERFLSIYRPSELILISPDRSTNTHIKYVTDICNDSKIHTIYLNDNGVFSERAIKCEKQVYIKELVTSTYKNINYNIFSNLFLQNTISSQSFSFLLNFIHEHNPYLIKNIQIPVLETFQDNMMLANHSLKQLSIISNDTNKKISNLYNFINYSKTSMGNRKLKDILLYPSTNIEYLNKEYNIVDYCIKKKEFCNFIRTQLSGFKDFDKCYRQIILKKITPKTINDIFNNLLSTTTIITYIENDDELTNYIGTSTITSNNDNVKTLREYIKYIFNLDNCNNLDSQTIEVNIFNKGIFSNLDEHIALLESSETELSNIINNINSLMNQAENKSKLIEYVKIHSTEKSGMYIVTTKKRAELFKSLDNSNSYNIKKMAANNQYSIENNKINTICDKIFKGKTILKDIIQKCYLEILNKLENYSNTIYEISKFISTIDILQNKVYVSTKFDYCKPTIDIDYHKSYLDAKNIRHPLIEHIQQNELYVSNDITLGKDNQDGICLFGTNAVGKTSLIKSIGMNIILAQSGFYTACSEFTYKPYTQLFTRILNNDNMFKGLSTFAVEMCELRNIINMANESSLILGDELCSGTENISAISIFVSGLKTLHVRESSFIFATHFHEINNINQIHELKNLKMKHLSVIYDHSIQKLIYDRKIKDGPGESIYGLEVCKSLLMPDDFIDDAYEIRKEILKSRDNLDLKQSMYNSKKLTSKICEICNVNNATEIHHLQYQKHANKNNYINGFHKNHNGNLVSICDSCHDDIHKSNKQYVKKCSISGEINLIGL</sequence>
<accession>A0A6C0AWI5</accession>
<name>A0A6C0AWI5_9ZZZZ</name>
<dbReference type="GO" id="GO:0140664">
    <property type="term" value="F:ATP-dependent DNA damage sensor activity"/>
    <property type="evidence" value="ECO:0007669"/>
    <property type="project" value="InterPro"/>
</dbReference>
<dbReference type="SUPFAM" id="SSF53150">
    <property type="entry name" value="DNA repair protein MutS, domain II"/>
    <property type="match status" value="1"/>
</dbReference>
<dbReference type="SMART" id="SM00534">
    <property type="entry name" value="MUTSac"/>
    <property type="match status" value="1"/>
</dbReference>
<dbReference type="SMART" id="SM00533">
    <property type="entry name" value="MUTSd"/>
    <property type="match status" value="1"/>
</dbReference>
<evidence type="ECO:0000256" key="4">
    <source>
        <dbReference type="ARBA" id="ARBA00022840"/>
    </source>
</evidence>
<keyword evidence="4" id="KW-0067">ATP-binding</keyword>
<evidence type="ECO:0000256" key="1">
    <source>
        <dbReference type="ARBA" id="ARBA00006271"/>
    </source>
</evidence>
<dbReference type="InterPro" id="IPR036187">
    <property type="entry name" value="DNA_mismatch_repair_MutS_sf"/>
</dbReference>
<dbReference type="PIRSF" id="PIRSF037677">
    <property type="entry name" value="DNA_mis_repair_Msh6"/>
    <property type="match status" value="1"/>
</dbReference>
<dbReference type="SUPFAM" id="SSF55271">
    <property type="entry name" value="DNA repair protein MutS, domain I"/>
    <property type="match status" value="1"/>
</dbReference>